<dbReference type="EMBL" id="OCPC01000003">
    <property type="protein sequence ID" value="SOE17574.1"/>
    <property type="molecule type" value="Genomic_DNA"/>
</dbReference>
<keyword evidence="4" id="KW-1185">Reference proteome</keyword>
<dbReference type="RefSeq" id="WP_097108058.1">
    <property type="nucleotide sequence ID" value="NZ_OCPC01000003.1"/>
</dbReference>
<evidence type="ECO:0000313" key="4">
    <source>
        <dbReference type="Proteomes" id="UP000219465"/>
    </source>
</evidence>
<dbReference type="GO" id="GO:0046677">
    <property type="term" value="P:response to antibiotic"/>
    <property type="evidence" value="ECO:0007669"/>
    <property type="project" value="UniProtKB-KW"/>
</dbReference>
<name>A0A286IE56_9HYPH</name>
<evidence type="ECO:0000259" key="2">
    <source>
        <dbReference type="Pfam" id="PF20066"/>
    </source>
</evidence>
<dbReference type="CDD" id="cd08349">
    <property type="entry name" value="BLMA_like"/>
    <property type="match status" value="1"/>
</dbReference>
<feature type="domain" description="Glyoxalase-related protein" evidence="2">
    <location>
        <begin position="4"/>
        <end position="54"/>
    </location>
</feature>
<dbReference type="Proteomes" id="UP000219465">
    <property type="component" value="Unassembled WGS sequence"/>
</dbReference>
<sequence length="185" mass="20731">MRTYLDAKAMASVMRERLANTGISINHSQALEIVARQFGFDTWNILAAKIAEGAQGRDDGGVGLQAATPIIRIFDETKAREFYLEFLGCSVDWEHRFEPDAPLYMQVSRGAMVLHLSEHSGDATPGANAVVFARDVEKLNGELSARNYRYNRPGLQKQDWGLEMQVIDPFGNRPRFIQQDQAQDG</sequence>
<proteinExistence type="predicted"/>
<organism evidence="3 4">
    <name type="scientific">Hoeflea halophila</name>
    <dbReference type="NCBI Taxonomy" id="714899"/>
    <lineage>
        <taxon>Bacteria</taxon>
        <taxon>Pseudomonadati</taxon>
        <taxon>Pseudomonadota</taxon>
        <taxon>Alphaproteobacteria</taxon>
        <taxon>Hyphomicrobiales</taxon>
        <taxon>Rhizobiaceae</taxon>
        <taxon>Hoeflea</taxon>
    </lineage>
</organism>
<protein>
    <recommendedName>
        <fullName evidence="2">Glyoxalase-related protein domain-containing protein</fullName>
    </recommendedName>
</protein>
<dbReference type="Pfam" id="PF19581">
    <property type="entry name" value="Glyoxalase_7"/>
    <property type="match status" value="1"/>
</dbReference>
<dbReference type="InterPro" id="IPR000335">
    <property type="entry name" value="Bleomycin-R"/>
</dbReference>
<dbReference type="Gene3D" id="3.10.180.10">
    <property type="entry name" value="2,3-Dihydroxybiphenyl 1,2-Dioxygenase, domain 1"/>
    <property type="match status" value="1"/>
</dbReference>
<dbReference type="SUPFAM" id="SSF54593">
    <property type="entry name" value="Glyoxalase/Bleomycin resistance protein/Dihydroxybiphenyl dioxygenase"/>
    <property type="match status" value="1"/>
</dbReference>
<gene>
    <name evidence="3" type="ORF">SAMN05877838_2475</name>
</gene>
<dbReference type="AlphaFoldDB" id="A0A286IE56"/>
<accession>A0A286IE56</accession>
<evidence type="ECO:0000313" key="3">
    <source>
        <dbReference type="EMBL" id="SOE17574.1"/>
    </source>
</evidence>
<dbReference type="Pfam" id="PF20066">
    <property type="entry name" value="Glyoxalase_8"/>
    <property type="match status" value="1"/>
</dbReference>
<dbReference type="InterPro" id="IPR045517">
    <property type="entry name" value="Glyoxalase_8"/>
</dbReference>
<evidence type="ECO:0000256" key="1">
    <source>
        <dbReference type="ARBA" id="ARBA00023251"/>
    </source>
</evidence>
<dbReference type="OrthoDB" id="9803104at2"/>
<dbReference type="InterPro" id="IPR029068">
    <property type="entry name" value="Glyas_Bleomycin-R_OHBP_Dase"/>
</dbReference>
<keyword evidence="1" id="KW-0046">Antibiotic resistance</keyword>
<reference evidence="4" key="1">
    <citation type="submission" date="2017-08" db="EMBL/GenBank/DDBJ databases">
        <authorList>
            <person name="Varghese N."/>
            <person name="Submissions S."/>
        </authorList>
    </citation>
    <scope>NUCLEOTIDE SEQUENCE [LARGE SCALE GENOMIC DNA]</scope>
    <source>
        <strain evidence="4">KCTC 23107</strain>
    </source>
</reference>